<feature type="compositionally biased region" description="Basic and acidic residues" evidence="1">
    <location>
        <begin position="103"/>
        <end position="121"/>
    </location>
</feature>
<evidence type="ECO:0000313" key="4">
    <source>
        <dbReference type="WBParaSite" id="SSLN_0001769601-mRNA-1"/>
    </source>
</evidence>
<dbReference type="AlphaFoldDB" id="A0A183TKP9"/>
<proteinExistence type="predicted"/>
<keyword evidence="3" id="KW-1185">Reference proteome</keyword>
<dbReference type="Proteomes" id="UP000275846">
    <property type="component" value="Unassembled WGS sequence"/>
</dbReference>
<reference evidence="4" key="1">
    <citation type="submission" date="2016-06" db="UniProtKB">
        <authorList>
            <consortium name="WormBaseParasite"/>
        </authorList>
    </citation>
    <scope>IDENTIFICATION</scope>
</reference>
<accession>A0A183TKP9</accession>
<organism evidence="4">
    <name type="scientific">Schistocephalus solidus</name>
    <name type="common">Tapeworm</name>
    <dbReference type="NCBI Taxonomy" id="70667"/>
    <lineage>
        <taxon>Eukaryota</taxon>
        <taxon>Metazoa</taxon>
        <taxon>Spiralia</taxon>
        <taxon>Lophotrochozoa</taxon>
        <taxon>Platyhelminthes</taxon>
        <taxon>Cestoda</taxon>
        <taxon>Eucestoda</taxon>
        <taxon>Diphyllobothriidea</taxon>
        <taxon>Diphyllobothriidae</taxon>
        <taxon>Schistocephalus</taxon>
    </lineage>
</organism>
<gene>
    <name evidence="2" type="ORF">SSLN_LOCUS17047</name>
</gene>
<reference evidence="2 3" key="2">
    <citation type="submission" date="2018-11" db="EMBL/GenBank/DDBJ databases">
        <authorList>
            <consortium name="Pathogen Informatics"/>
        </authorList>
    </citation>
    <scope>NUCLEOTIDE SEQUENCE [LARGE SCALE GENOMIC DNA]</scope>
    <source>
        <strain evidence="2 3">NST_G2</strain>
    </source>
</reference>
<dbReference type="WBParaSite" id="SSLN_0001769601-mRNA-1">
    <property type="protein sequence ID" value="SSLN_0001769601-mRNA-1"/>
    <property type="gene ID" value="SSLN_0001769601"/>
</dbReference>
<sequence length="121" mass="14058">MQPKGRRPPTDTSGVMYRVNCLDCPSNYHGMTEKRRCTRMHEHALVVKRQDVRSHVTMRSLENNHRFNFDGVQVLGQAGSRLAREFIEVWQSDARQRRPTSALRDRQAPLAQDKRTNAKRG</sequence>
<evidence type="ECO:0000313" key="2">
    <source>
        <dbReference type="EMBL" id="VDM03433.1"/>
    </source>
</evidence>
<protein>
    <submittedName>
        <fullName evidence="2 4">Uncharacterized protein</fullName>
    </submittedName>
</protein>
<name>A0A183TKP9_SCHSO</name>
<evidence type="ECO:0000313" key="3">
    <source>
        <dbReference type="Proteomes" id="UP000275846"/>
    </source>
</evidence>
<evidence type="ECO:0000256" key="1">
    <source>
        <dbReference type="SAM" id="MobiDB-lite"/>
    </source>
</evidence>
<dbReference type="EMBL" id="UYSU01041881">
    <property type="protein sequence ID" value="VDM03433.1"/>
    <property type="molecule type" value="Genomic_DNA"/>
</dbReference>
<feature type="region of interest" description="Disordered" evidence="1">
    <location>
        <begin position="93"/>
        <end position="121"/>
    </location>
</feature>